<dbReference type="AlphaFoldDB" id="A0A7W9DZJ8"/>
<comment type="caution">
    <text evidence="2">The sequence shown here is derived from an EMBL/GenBank/DDBJ whole genome shotgun (WGS) entry which is preliminary data.</text>
</comment>
<accession>A0A7W9DZJ8</accession>
<name>A0A7W9DZJ8_9SPHI</name>
<evidence type="ECO:0000256" key="1">
    <source>
        <dbReference type="SAM" id="SignalP"/>
    </source>
</evidence>
<protein>
    <recommendedName>
        <fullName evidence="4">Lipoprotein</fullName>
    </recommendedName>
</protein>
<dbReference type="PROSITE" id="PS51257">
    <property type="entry name" value="PROKAR_LIPOPROTEIN"/>
    <property type="match status" value="1"/>
</dbReference>
<dbReference type="EMBL" id="JACHCE010000005">
    <property type="protein sequence ID" value="MBB5637417.1"/>
    <property type="molecule type" value="Genomic_DNA"/>
</dbReference>
<feature type="chain" id="PRO_5031429295" description="Lipoprotein" evidence="1">
    <location>
        <begin position="18"/>
        <end position="207"/>
    </location>
</feature>
<feature type="signal peptide" evidence="1">
    <location>
        <begin position="1"/>
        <end position="17"/>
    </location>
</feature>
<proteinExistence type="predicted"/>
<reference evidence="2 3" key="1">
    <citation type="submission" date="2020-08" db="EMBL/GenBank/DDBJ databases">
        <title>Genomic Encyclopedia of Type Strains, Phase IV (KMG-V): Genome sequencing to study the core and pangenomes of soil and plant-associated prokaryotes.</title>
        <authorList>
            <person name="Whitman W."/>
        </authorList>
    </citation>
    <scope>NUCLEOTIDE SEQUENCE [LARGE SCALE GENOMIC DNA]</scope>
    <source>
        <strain evidence="2 3">S3M1</strain>
    </source>
</reference>
<keyword evidence="1" id="KW-0732">Signal</keyword>
<evidence type="ECO:0000313" key="3">
    <source>
        <dbReference type="Proteomes" id="UP000537204"/>
    </source>
</evidence>
<evidence type="ECO:0008006" key="4">
    <source>
        <dbReference type="Google" id="ProtNLM"/>
    </source>
</evidence>
<dbReference type="RefSeq" id="WP_183883295.1">
    <property type="nucleotide sequence ID" value="NZ_JACHCE010000005.1"/>
</dbReference>
<evidence type="ECO:0000313" key="2">
    <source>
        <dbReference type="EMBL" id="MBB5637417.1"/>
    </source>
</evidence>
<organism evidence="2 3">
    <name type="scientific">Pedobacter cryoconitis</name>
    <dbReference type="NCBI Taxonomy" id="188932"/>
    <lineage>
        <taxon>Bacteria</taxon>
        <taxon>Pseudomonadati</taxon>
        <taxon>Bacteroidota</taxon>
        <taxon>Sphingobacteriia</taxon>
        <taxon>Sphingobacteriales</taxon>
        <taxon>Sphingobacteriaceae</taxon>
        <taxon>Pedobacter</taxon>
    </lineage>
</organism>
<gene>
    <name evidence="2" type="ORF">HDE68_003332</name>
</gene>
<dbReference type="Proteomes" id="UP000537204">
    <property type="component" value="Unassembled WGS sequence"/>
</dbReference>
<sequence>MKKINYLWLLFIGIATACNSSAKQEKEVVPATKESAPAGTSINTKEKADSAHLLIAGKRAGNIYLGQDMENVFKLLGRPEDGDAAMGSAIGIWDKKTPLIIFSSYRDSNMVVKAVKQISVSAASYTTAEGIHTGVSLRKLKTIYPALKKAAFYTNAKTRGQLTVYDDESKGIAFDIQKDTCTAITIHPINKSVNGVYLTMYPDWKKS</sequence>